<reference evidence="1" key="1">
    <citation type="journal article" date="2015" name="Nature">
        <title>Complex archaea that bridge the gap between prokaryotes and eukaryotes.</title>
        <authorList>
            <person name="Spang A."/>
            <person name="Saw J.H."/>
            <person name="Jorgensen S.L."/>
            <person name="Zaremba-Niedzwiedzka K."/>
            <person name="Martijn J."/>
            <person name="Lind A.E."/>
            <person name="van Eijk R."/>
            <person name="Schleper C."/>
            <person name="Guy L."/>
            <person name="Ettema T.J."/>
        </authorList>
    </citation>
    <scope>NUCLEOTIDE SEQUENCE</scope>
</reference>
<dbReference type="EMBL" id="LAZR01010659">
    <property type="protein sequence ID" value="KKM65787.1"/>
    <property type="molecule type" value="Genomic_DNA"/>
</dbReference>
<organism evidence="1">
    <name type="scientific">marine sediment metagenome</name>
    <dbReference type="NCBI Taxonomy" id="412755"/>
    <lineage>
        <taxon>unclassified sequences</taxon>
        <taxon>metagenomes</taxon>
        <taxon>ecological metagenomes</taxon>
    </lineage>
</organism>
<feature type="non-terminal residue" evidence="1">
    <location>
        <position position="283"/>
    </location>
</feature>
<gene>
    <name evidence="1" type="ORF">LCGC14_1487700</name>
</gene>
<name>A0A0F9M9J4_9ZZZZ</name>
<evidence type="ECO:0000313" key="1">
    <source>
        <dbReference type="EMBL" id="KKM65787.1"/>
    </source>
</evidence>
<proteinExistence type="predicted"/>
<protein>
    <submittedName>
        <fullName evidence="1">Uncharacterized protein</fullName>
    </submittedName>
</protein>
<dbReference type="AlphaFoldDB" id="A0A0F9M9J4"/>
<accession>A0A0F9M9J4</accession>
<comment type="caution">
    <text evidence="1">The sequence shown here is derived from an EMBL/GenBank/DDBJ whole genome shotgun (WGS) entry which is preliminary data.</text>
</comment>
<dbReference type="Gene3D" id="2.60.120.260">
    <property type="entry name" value="Galactose-binding domain-like"/>
    <property type="match status" value="1"/>
</dbReference>
<sequence length="283" mass="30317">MSTYVSKKHDIGITPTSGEAVGMMLVQDKGVPRYQVFSDEYLASQFFTGLPGYSNLRPEKELQVGGVSWRSGFGLEFFDSLDPERYYYTINGDGRFKDMFVLGPKATTVTKPAELPTCNNTSFETNTSGWTTVSGTWARSAAQGHAGSASILQSNAGGGVATFSLSNPTNYQGLPLMVGGWIYPATGGSFGKIGIEDDSGTTWSANSGSATDAWEFEFAIRTIDGSASFIKIHLHADQDSTYFDDLFPASTGSLLITVFMDYNDKLYMGSGSQLAKLNGGGTA</sequence>